<dbReference type="Proteomes" id="UP001600943">
    <property type="component" value="Unassembled WGS sequence"/>
</dbReference>
<dbReference type="SUPFAM" id="SSF88946">
    <property type="entry name" value="Sigma2 domain of RNA polymerase sigma factors"/>
    <property type="match status" value="1"/>
</dbReference>
<comment type="similarity">
    <text evidence="1">Belongs to the sigma-70 factor family. ECF subfamily.</text>
</comment>
<dbReference type="EMBL" id="BAABYW010000002">
    <property type="protein sequence ID" value="GAA6410892.1"/>
    <property type="molecule type" value="Genomic_DNA"/>
</dbReference>
<evidence type="ECO:0000256" key="4">
    <source>
        <dbReference type="ARBA" id="ARBA00023125"/>
    </source>
</evidence>
<evidence type="ECO:0000256" key="5">
    <source>
        <dbReference type="ARBA" id="ARBA00023163"/>
    </source>
</evidence>
<dbReference type="InterPro" id="IPR036388">
    <property type="entry name" value="WH-like_DNA-bd_sf"/>
</dbReference>
<evidence type="ECO:0000256" key="3">
    <source>
        <dbReference type="ARBA" id="ARBA00023082"/>
    </source>
</evidence>
<feature type="domain" description="RNA polymerase sigma-70 region 2" evidence="6">
    <location>
        <begin position="24"/>
        <end position="89"/>
    </location>
</feature>
<dbReference type="RefSeq" id="WP_390409579.1">
    <property type="nucleotide sequence ID" value="NZ_BAABYW010000002.1"/>
</dbReference>
<protein>
    <submittedName>
        <fullName evidence="8">Sigma-70 family RNA polymerase sigma factor</fullName>
    </submittedName>
</protein>
<dbReference type="InterPro" id="IPR013325">
    <property type="entry name" value="RNA_pol_sigma_r2"/>
</dbReference>
<evidence type="ECO:0000259" key="7">
    <source>
        <dbReference type="Pfam" id="PF08281"/>
    </source>
</evidence>
<proteinExistence type="inferred from homology"/>
<sequence length="188" mass="22717">MKINEDNFIEQLKFRNEKALEYVIDNYGRIVKSVVKKHLFSLEYYQEECINDVFLAVWANIDSFRPERSSFLNWIAGISRYKAIDYKRKYLNREQMENLDDVIAGEEDREQMRLIEKELSEEMEEMLSCLNPEDRELFLKLYVDEMEPEEVSRQTGLKKDVIYNRVSRGRRRIRKLFSGQRGEKSYEQ</sequence>
<dbReference type="NCBIfam" id="TIGR02937">
    <property type="entry name" value="sigma70-ECF"/>
    <property type="match status" value="1"/>
</dbReference>
<reference evidence="8 9" key="1">
    <citation type="submission" date="2024-04" db="EMBL/GenBank/DDBJ databases">
        <title>Defined microbial consortia suppress multidrug-resistant proinflammatory Enterobacteriaceae via ecological control.</title>
        <authorList>
            <person name="Furuichi M."/>
            <person name="Kawaguchi T."/>
            <person name="Pust M."/>
            <person name="Yasuma K."/>
            <person name="Plichta D."/>
            <person name="Hasegawa N."/>
            <person name="Ohya T."/>
            <person name="Bhattarai S."/>
            <person name="Sasajima S."/>
            <person name="Aoto Y."/>
            <person name="Tuganbaev T."/>
            <person name="Yaginuma M."/>
            <person name="Ueda M."/>
            <person name="Okahashi N."/>
            <person name="Amafuji K."/>
            <person name="Kiridooshi Y."/>
            <person name="Sugita K."/>
            <person name="Strazar M."/>
            <person name="Skelly A."/>
            <person name="Suda W."/>
            <person name="Hattori M."/>
            <person name="Nakamoto N."/>
            <person name="Caballero S."/>
            <person name="Norman J."/>
            <person name="Olle B."/>
            <person name="Tanoue T."/>
            <person name="Arita M."/>
            <person name="Bucci V."/>
            <person name="Atarashi K."/>
            <person name="Xavier R."/>
            <person name="Honda K."/>
        </authorList>
    </citation>
    <scope>NUCLEOTIDE SEQUENCE [LARGE SCALE GENOMIC DNA]</scope>
    <source>
        <strain evidence="9">k04-0078-D8-1</strain>
    </source>
</reference>
<evidence type="ECO:0000313" key="8">
    <source>
        <dbReference type="EMBL" id="GAA6410892.1"/>
    </source>
</evidence>
<evidence type="ECO:0000256" key="2">
    <source>
        <dbReference type="ARBA" id="ARBA00023015"/>
    </source>
</evidence>
<dbReference type="InterPro" id="IPR013324">
    <property type="entry name" value="RNA_pol_sigma_r3/r4-like"/>
</dbReference>
<dbReference type="SUPFAM" id="SSF88659">
    <property type="entry name" value="Sigma3 and sigma4 domains of RNA polymerase sigma factors"/>
    <property type="match status" value="1"/>
</dbReference>
<dbReference type="PANTHER" id="PTHR43133">
    <property type="entry name" value="RNA POLYMERASE ECF-TYPE SIGMA FACTO"/>
    <property type="match status" value="1"/>
</dbReference>
<dbReference type="InterPro" id="IPR007627">
    <property type="entry name" value="RNA_pol_sigma70_r2"/>
</dbReference>
<dbReference type="PANTHER" id="PTHR43133:SF8">
    <property type="entry name" value="RNA POLYMERASE SIGMA FACTOR HI_1459-RELATED"/>
    <property type="match status" value="1"/>
</dbReference>
<dbReference type="Gene3D" id="1.10.1740.10">
    <property type="match status" value="1"/>
</dbReference>
<evidence type="ECO:0000259" key="6">
    <source>
        <dbReference type="Pfam" id="PF04542"/>
    </source>
</evidence>
<evidence type="ECO:0000256" key="1">
    <source>
        <dbReference type="ARBA" id="ARBA00010641"/>
    </source>
</evidence>
<name>A0ABQ0BHG3_9FIRM</name>
<evidence type="ECO:0000313" key="9">
    <source>
        <dbReference type="Proteomes" id="UP001600943"/>
    </source>
</evidence>
<dbReference type="Pfam" id="PF08281">
    <property type="entry name" value="Sigma70_r4_2"/>
    <property type="match status" value="1"/>
</dbReference>
<dbReference type="InterPro" id="IPR014284">
    <property type="entry name" value="RNA_pol_sigma-70_dom"/>
</dbReference>
<dbReference type="InterPro" id="IPR013249">
    <property type="entry name" value="RNA_pol_sigma70_r4_t2"/>
</dbReference>
<keyword evidence="4" id="KW-0238">DNA-binding</keyword>
<keyword evidence="5" id="KW-0804">Transcription</keyword>
<gene>
    <name evidence="8" type="ORF">K040078D81_50090</name>
</gene>
<dbReference type="Gene3D" id="1.10.10.10">
    <property type="entry name" value="Winged helix-like DNA-binding domain superfamily/Winged helix DNA-binding domain"/>
    <property type="match status" value="1"/>
</dbReference>
<accession>A0ABQ0BHG3</accession>
<dbReference type="InterPro" id="IPR039425">
    <property type="entry name" value="RNA_pol_sigma-70-like"/>
</dbReference>
<organism evidence="8 9">
    <name type="scientific">Blautia hominis</name>
    <dbReference type="NCBI Taxonomy" id="2025493"/>
    <lineage>
        <taxon>Bacteria</taxon>
        <taxon>Bacillati</taxon>
        <taxon>Bacillota</taxon>
        <taxon>Clostridia</taxon>
        <taxon>Lachnospirales</taxon>
        <taxon>Lachnospiraceae</taxon>
        <taxon>Blautia</taxon>
    </lineage>
</organism>
<keyword evidence="3" id="KW-0731">Sigma factor</keyword>
<keyword evidence="2" id="KW-0805">Transcription regulation</keyword>
<keyword evidence="9" id="KW-1185">Reference proteome</keyword>
<feature type="domain" description="RNA polymerase sigma factor 70 region 4 type 2" evidence="7">
    <location>
        <begin position="121"/>
        <end position="173"/>
    </location>
</feature>
<dbReference type="Pfam" id="PF04542">
    <property type="entry name" value="Sigma70_r2"/>
    <property type="match status" value="1"/>
</dbReference>
<comment type="caution">
    <text evidence="8">The sequence shown here is derived from an EMBL/GenBank/DDBJ whole genome shotgun (WGS) entry which is preliminary data.</text>
</comment>